<comment type="caution">
    <text evidence="1">The sequence shown here is derived from an EMBL/GenBank/DDBJ whole genome shotgun (WGS) entry which is preliminary data.</text>
</comment>
<organism evidence="1 2">
    <name type="scientific">Leptospira hartskeerlii</name>
    <dbReference type="NCBI Taxonomy" id="2023177"/>
    <lineage>
        <taxon>Bacteria</taxon>
        <taxon>Pseudomonadati</taxon>
        <taxon>Spirochaetota</taxon>
        <taxon>Spirochaetia</taxon>
        <taxon>Leptospirales</taxon>
        <taxon>Leptospiraceae</taxon>
        <taxon>Leptospira</taxon>
    </lineage>
</organism>
<dbReference type="Proteomes" id="UP000232196">
    <property type="component" value="Unassembled WGS sequence"/>
</dbReference>
<dbReference type="InterPro" id="IPR050238">
    <property type="entry name" value="DNA_Rep/Repair_Clamp_Loader"/>
</dbReference>
<dbReference type="SUPFAM" id="SSF52540">
    <property type="entry name" value="P-loop containing nucleoside triphosphate hydrolases"/>
    <property type="match status" value="1"/>
</dbReference>
<reference evidence="1 2" key="1">
    <citation type="submission" date="2017-07" db="EMBL/GenBank/DDBJ databases">
        <title>Leptospira spp. isolated from tropical soils.</title>
        <authorList>
            <person name="Thibeaux R."/>
            <person name="Iraola G."/>
            <person name="Ferres I."/>
            <person name="Bierque E."/>
            <person name="Girault D."/>
            <person name="Soupe-Gilbert M.-E."/>
            <person name="Picardeau M."/>
            <person name="Goarant C."/>
        </authorList>
    </citation>
    <scope>NUCLEOTIDE SEQUENCE [LARGE SCALE GENOMIC DNA]</scope>
    <source>
        <strain evidence="1 2">MCA1-C-A1</strain>
    </source>
</reference>
<evidence type="ECO:0000313" key="2">
    <source>
        <dbReference type="Proteomes" id="UP000232196"/>
    </source>
</evidence>
<dbReference type="InterPro" id="IPR027417">
    <property type="entry name" value="P-loop_NTPase"/>
</dbReference>
<evidence type="ECO:0000313" key="1">
    <source>
        <dbReference type="EMBL" id="PJZ27155.1"/>
    </source>
</evidence>
<dbReference type="Gene3D" id="3.40.50.300">
    <property type="entry name" value="P-loop containing nucleotide triphosphate hydrolases"/>
    <property type="match status" value="1"/>
</dbReference>
<dbReference type="PANTHER" id="PTHR11669:SF8">
    <property type="entry name" value="DNA POLYMERASE III SUBUNIT DELTA"/>
    <property type="match status" value="1"/>
</dbReference>
<proteinExistence type="predicted"/>
<dbReference type="PANTHER" id="PTHR11669">
    <property type="entry name" value="REPLICATION FACTOR C / DNA POLYMERASE III GAMMA-TAU SUBUNIT"/>
    <property type="match status" value="1"/>
</dbReference>
<evidence type="ECO:0008006" key="3">
    <source>
        <dbReference type="Google" id="ProtNLM"/>
    </source>
</evidence>
<name>A0A2M9XHI5_9LEPT</name>
<sequence length="315" mass="36514">MSSAFGIEEIQGQERALVFLKKYSSQPDLLPPLLIFHGPEGTGKESAVERFIRHVLCLEGTSCGHCVSCRAFMHHSHPDIVWFPLEKNKQIAIGKEDNPEEFTIRWLIRTRLYYRPHLSKIRFIIIPDASLIGNEAETALLKSLEEAPFFTRFIFIVNDLEQLKETIVSRAVCIPFGYLPQQVIKELHNKNSIPYFTAKGGSMVSFDCPPAVLEQISQRINGNLRQPLDYLRLEEWIVEYKEEHSDWKEDFSFKDFLDLIGLLLLQEFSKSDFDSNLPKMEAIFRFKEKLHERIHGQENIALSLLIHELSLLEQK</sequence>
<dbReference type="Pfam" id="PF13177">
    <property type="entry name" value="DNA_pol3_delta2"/>
    <property type="match status" value="1"/>
</dbReference>
<accession>A0A2M9XHI5</accession>
<keyword evidence="2" id="KW-1185">Reference proteome</keyword>
<dbReference type="EMBL" id="NPDN01000001">
    <property type="protein sequence ID" value="PJZ27155.1"/>
    <property type="molecule type" value="Genomic_DNA"/>
</dbReference>
<gene>
    <name evidence="1" type="ORF">CH357_00910</name>
</gene>
<dbReference type="RefSeq" id="WP_100704902.1">
    <property type="nucleotide sequence ID" value="NZ_NPDL01000004.1"/>
</dbReference>
<dbReference type="OrthoDB" id="9810148at2"/>
<protein>
    <recommendedName>
        <fullName evidence="3">DNA polymerase III subunit delta</fullName>
    </recommendedName>
</protein>
<dbReference type="AlphaFoldDB" id="A0A2M9XHI5"/>
<dbReference type="GO" id="GO:0006261">
    <property type="term" value="P:DNA-templated DNA replication"/>
    <property type="evidence" value="ECO:0007669"/>
    <property type="project" value="TreeGrafter"/>
</dbReference>